<name>A0ABW3UT21_9BACL</name>
<dbReference type="EC" id="3.-.-.-" evidence="3"/>
<protein>
    <submittedName>
        <fullName evidence="3">Serine hydrolase domain-containing protein</fullName>
        <ecNumber evidence="3">3.-.-.-</ecNumber>
    </submittedName>
</protein>
<dbReference type="RefSeq" id="WP_345592959.1">
    <property type="nucleotide sequence ID" value="NZ_BAABJG010000036.1"/>
</dbReference>
<dbReference type="PANTHER" id="PTHR43283:SF11">
    <property type="entry name" value="BETA-LACTAMASE-RELATED DOMAIN-CONTAINING PROTEIN"/>
    <property type="match status" value="1"/>
</dbReference>
<sequence length="342" mass="38087">MDNIIQLIEGWVAAGSIPGAVIDISVGGHTRLQQAFGGYRLSSSEEKKALTLDSLFDIASLTKVTATLPAVMLLVSRGQMKLEDQVQRYFPEFRHPQVTIRHLLQHSSGLPPDLPKVDRLEARDVMREVFEQELIYETGTQVKYSDLGFILLGTAVERITGERLNEFVRREIHLPLGMDHTTFLPEAKDRYRIAPTEEYNGAFIHGEVHDEKSYQLGGVSGSAGLFATAADLARYGRSWLPANPGVLPEEWRRRCITEPFLGRGLGWEIWHGQASAPSCSSHWPHGSFGHTGFTGTSLWIEPVSGLVVVFLTNAVHYGRATPIRELRPLLHQSIYSSIHGVK</sequence>
<dbReference type="SUPFAM" id="SSF56601">
    <property type="entry name" value="beta-lactamase/transpeptidase-like"/>
    <property type="match status" value="1"/>
</dbReference>
<dbReference type="GO" id="GO:0016787">
    <property type="term" value="F:hydrolase activity"/>
    <property type="evidence" value="ECO:0007669"/>
    <property type="project" value="UniProtKB-KW"/>
</dbReference>
<feature type="domain" description="Beta-lactamase-related" evidence="2">
    <location>
        <begin position="6"/>
        <end position="318"/>
    </location>
</feature>
<dbReference type="EMBL" id="JBHTLU010000042">
    <property type="protein sequence ID" value="MFD1224067.1"/>
    <property type="molecule type" value="Genomic_DNA"/>
</dbReference>
<evidence type="ECO:0000313" key="3">
    <source>
        <dbReference type="EMBL" id="MFD1224067.1"/>
    </source>
</evidence>
<accession>A0ABW3UT21</accession>
<dbReference type="Proteomes" id="UP001597180">
    <property type="component" value="Unassembled WGS sequence"/>
</dbReference>
<dbReference type="Gene3D" id="3.40.710.10">
    <property type="entry name" value="DD-peptidase/beta-lactamase superfamily"/>
    <property type="match status" value="1"/>
</dbReference>
<proteinExistence type="predicted"/>
<reference evidence="4" key="1">
    <citation type="journal article" date="2019" name="Int. J. Syst. Evol. Microbiol.">
        <title>The Global Catalogue of Microorganisms (GCM) 10K type strain sequencing project: providing services to taxonomists for standard genome sequencing and annotation.</title>
        <authorList>
            <consortium name="The Broad Institute Genomics Platform"/>
            <consortium name="The Broad Institute Genome Sequencing Center for Infectious Disease"/>
            <person name="Wu L."/>
            <person name="Ma J."/>
        </authorList>
    </citation>
    <scope>NUCLEOTIDE SEQUENCE [LARGE SCALE GENOMIC DNA]</scope>
    <source>
        <strain evidence="4">CCUG 53270</strain>
    </source>
</reference>
<keyword evidence="1 3" id="KW-0378">Hydrolase</keyword>
<organism evidence="3 4">
    <name type="scientific">Paenibacillus vulneris</name>
    <dbReference type="NCBI Taxonomy" id="1133364"/>
    <lineage>
        <taxon>Bacteria</taxon>
        <taxon>Bacillati</taxon>
        <taxon>Bacillota</taxon>
        <taxon>Bacilli</taxon>
        <taxon>Bacillales</taxon>
        <taxon>Paenibacillaceae</taxon>
        <taxon>Paenibacillus</taxon>
    </lineage>
</organism>
<gene>
    <name evidence="3" type="ORF">ACFQ4B_28565</name>
</gene>
<evidence type="ECO:0000259" key="2">
    <source>
        <dbReference type="Pfam" id="PF00144"/>
    </source>
</evidence>
<keyword evidence="4" id="KW-1185">Reference proteome</keyword>
<dbReference type="InterPro" id="IPR012338">
    <property type="entry name" value="Beta-lactam/transpept-like"/>
</dbReference>
<evidence type="ECO:0000313" key="4">
    <source>
        <dbReference type="Proteomes" id="UP001597180"/>
    </source>
</evidence>
<comment type="caution">
    <text evidence="3">The sequence shown here is derived from an EMBL/GenBank/DDBJ whole genome shotgun (WGS) entry which is preliminary data.</text>
</comment>
<evidence type="ECO:0000256" key="1">
    <source>
        <dbReference type="ARBA" id="ARBA00022801"/>
    </source>
</evidence>
<dbReference type="InterPro" id="IPR001466">
    <property type="entry name" value="Beta-lactam-related"/>
</dbReference>
<dbReference type="PANTHER" id="PTHR43283">
    <property type="entry name" value="BETA-LACTAMASE-RELATED"/>
    <property type="match status" value="1"/>
</dbReference>
<dbReference type="Pfam" id="PF00144">
    <property type="entry name" value="Beta-lactamase"/>
    <property type="match status" value="1"/>
</dbReference>
<dbReference type="InterPro" id="IPR050789">
    <property type="entry name" value="Diverse_Enzym_Activities"/>
</dbReference>